<dbReference type="InterPro" id="IPR019531">
    <property type="entry name" value="Pmp4"/>
</dbReference>
<dbReference type="AlphaFoldDB" id="A0A2G4SKT7"/>
<proteinExistence type="predicted"/>
<dbReference type="PANTHER" id="PTHR15460">
    <property type="entry name" value="PEROXISOMAL MEMBRANE PROTEIN 4"/>
    <property type="match status" value="1"/>
</dbReference>
<sequence length="95" mass="10784">MNRLEQIALDPRFHEALSVLKGFRNGVVYGAKVRFPHTLVMTILFKTGSESFNININTHTAFSESKVAFLQFYNTIYTKKRQASTTFLSGNSVVH</sequence>
<accession>A0A2G4SKT7</accession>
<dbReference type="RefSeq" id="XP_023463105.1">
    <property type="nucleotide sequence ID" value="XM_023606946.1"/>
</dbReference>
<reference evidence="1 2" key="1">
    <citation type="journal article" date="2016" name="Proc. Natl. Acad. Sci. U.S.A.">
        <title>Lipid metabolic changes in an early divergent fungus govern the establishment of a mutualistic symbiosis with endobacteria.</title>
        <authorList>
            <person name="Lastovetsky O.A."/>
            <person name="Gaspar M.L."/>
            <person name="Mondo S.J."/>
            <person name="LaButti K.M."/>
            <person name="Sandor L."/>
            <person name="Grigoriev I.V."/>
            <person name="Henry S.A."/>
            <person name="Pawlowska T.E."/>
        </authorList>
    </citation>
    <scope>NUCLEOTIDE SEQUENCE [LARGE SCALE GENOMIC DNA]</scope>
    <source>
        <strain evidence="1 2">ATCC 52813</strain>
    </source>
</reference>
<dbReference type="GO" id="GO:0005778">
    <property type="term" value="C:peroxisomal membrane"/>
    <property type="evidence" value="ECO:0007669"/>
    <property type="project" value="TreeGrafter"/>
</dbReference>
<name>A0A2G4SKT7_RHIZD</name>
<gene>
    <name evidence="1" type="ORF">RHIMIDRAFT_206964</name>
</gene>
<dbReference type="GeneID" id="35437936"/>
<keyword evidence="2" id="KW-1185">Reference proteome</keyword>
<dbReference type="Proteomes" id="UP000242254">
    <property type="component" value="Unassembled WGS sequence"/>
</dbReference>
<dbReference type="STRING" id="1340429.A0A2G4SKT7"/>
<evidence type="ECO:0000313" key="2">
    <source>
        <dbReference type="Proteomes" id="UP000242254"/>
    </source>
</evidence>
<evidence type="ECO:0000313" key="1">
    <source>
        <dbReference type="EMBL" id="PHZ09397.1"/>
    </source>
</evidence>
<dbReference type="PANTHER" id="PTHR15460:SF3">
    <property type="entry name" value="PEROXISOMAL MEMBRANE PROTEIN 4"/>
    <property type="match status" value="1"/>
</dbReference>
<dbReference type="EMBL" id="KZ303859">
    <property type="protein sequence ID" value="PHZ09397.1"/>
    <property type="molecule type" value="Genomic_DNA"/>
</dbReference>
<protein>
    <submittedName>
        <fullName evidence="1">Uncharacterized protein</fullName>
    </submittedName>
</protein>
<organism evidence="1 2">
    <name type="scientific">Rhizopus microsporus ATCC 52813</name>
    <dbReference type="NCBI Taxonomy" id="1340429"/>
    <lineage>
        <taxon>Eukaryota</taxon>
        <taxon>Fungi</taxon>
        <taxon>Fungi incertae sedis</taxon>
        <taxon>Mucoromycota</taxon>
        <taxon>Mucoromycotina</taxon>
        <taxon>Mucoromycetes</taxon>
        <taxon>Mucorales</taxon>
        <taxon>Mucorineae</taxon>
        <taxon>Rhizopodaceae</taxon>
        <taxon>Rhizopus</taxon>
    </lineage>
</organism>